<dbReference type="InterPro" id="IPR001792">
    <property type="entry name" value="Acylphosphatase-like_dom"/>
</dbReference>
<comment type="caution">
    <text evidence="2">The sequence shown here is derived from an EMBL/GenBank/DDBJ whole genome shotgun (WGS) entry which is preliminary data.</text>
</comment>
<dbReference type="SUPFAM" id="SSF54975">
    <property type="entry name" value="Acylphosphatase/BLUF domain-like"/>
    <property type="match status" value="1"/>
</dbReference>
<sequence>MKARVHLYISGRVQGVYYRVFTQEVANSLGLKGWVRNLPDRRVEAVFEGEKELIEKAISMCKQGPPYANVTHIDIIWENHLENFNDFTIRY</sequence>
<dbReference type="PANTHER" id="PTHR47268">
    <property type="entry name" value="ACYLPHOSPHATASE"/>
    <property type="match status" value="1"/>
</dbReference>
<evidence type="ECO:0000313" key="2">
    <source>
        <dbReference type="EMBL" id="GER92324.1"/>
    </source>
</evidence>
<dbReference type="PANTHER" id="PTHR47268:SF4">
    <property type="entry name" value="ACYLPHOSPHATASE"/>
    <property type="match status" value="1"/>
</dbReference>
<evidence type="ECO:0000259" key="1">
    <source>
        <dbReference type="PROSITE" id="PS51160"/>
    </source>
</evidence>
<name>A0A5J4KSR6_9ZZZZ</name>
<dbReference type="InterPro" id="IPR036046">
    <property type="entry name" value="Acylphosphatase-like_dom_sf"/>
</dbReference>
<dbReference type="AlphaFoldDB" id="A0A5J4KSR6"/>
<dbReference type="EMBL" id="BLAB01000001">
    <property type="protein sequence ID" value="GER92324.1"/>
    <property type="molecule type" value="Genomic_DNA"/>
</dbReference>
<accession>A0A5J4KSR6</accession>
<organism evidence="2">
    <name type="scientific">hot springs metagenome</name>
    <dbReference type="NCBI Taxonomy" id="433727"/>
    <lineage>
        <taxon>unclassified sequences</taxon>
        <taxon>metagenomes</taxon>
        <taxon>ecological metagenomes</taxon>
    </lineage>
</organism>
<feature type="domain" description="Acylphosphatase-like" evidence="1">
    <location>
        <begin position="4"/>
        <end position="91"/>
    </location>
</feature>
<dbReference type="Gene3D" id="3.30.70.100">
    <property type="match status" value="1"/>
</dbReference>
<dbReference type="GO" id="GO:0003998">
    <property type="term" value="F:acylphosphatase activity"/>
    <property type="evidence" value="ECO:0007669"/>
    <property type="project" value="InterPro"/>
</dbReference>
<gene>
    <name evidence="2" type="ORF">A45J_0039</name>
</gene>
<protein>
    <submittedName>
        <fullName evidence="2">Acylphosphatase</fullName>
    </submittedName>
</protein>
<reference evidence="2" key="1">
    <citation type="submission" date="2019-10" db="EMBL/GenBank/DDBJ databases">
        <title>Metagenomic sequencing of thiosulfate-disproportionating enrichment culture.</title>
        <authorList>
            <person name="Umezawa K."/>
            <person name="Kojima H."/>
            <person name="Fukui M."/>
        </authorList>
    </citation>
    <scope>NUCLEOTIDE SEQUENCE</scope>
    <source>
        <strain evidence="2">45J</strain>
    </source>
</reference>
<proteinExistence type="predicted"/>
<dbReference type="Pfam" id="PF00708">
    <property type="entry name" value="Acylphosphatase"/>
    <property type="match status" value="1"/>
</dbReference>
<dbReference type="PROSITE" id="PS51160">
    <property type="entry name" value="ACYLPHOSPHATASE_3"/>
    <property type="match status" value="1"/>
</dbReference>
<dbReference type="InterPro" id="IPR020456">
    <property type="entry name" value="Acylphosphatase"/>
</dbReference>